<organism evidence="2 3">
    <name type="scientific">Tolypothrix tenuis PCC 7101</name>
    <dbReference type="NCBI Taxonomy" id="231146"/>
    <lineage>
        <taxon>Bacteria</taxon>
        <taxon>Bacillati</taxon>
        <taxon>Cyanobacteriota</taxon>
        <taxon>Cyanophyceae</taxon>
        <taxon>Nostocales</taxon>
        <taxon>Tolypothrichaceae</taxon>
        <taxon>Tolypothrix</taxon>
    </lineage>
</organism>
<dbReference type="Proteomes" id="UP000218785">
    <property type="component" value="Chromosome"/>
</dbReference>
<dbReference type="AlphaFoldDB" id="A0A1Z4N2G2"/>
<evidence type="ECO:0000313" key="3">
    <source>
        <dbReference type="Proteomes" id="UP000218785"/>
    </source>
</evidence>
<protein>
    <submittedName>
        <fullName evidence="2">Uncharacterized protein</fullName>
    </submittedName>
</protein>
<keyword evidence="1" id="KW-1133">Transmembrane helix</keyword>
<accession>A0A1Z4N2G2</accession>
<proteinExistence type="predicted"/>
<evidence type="ECO:0000313" key="2">
    <source>
        <dbReference type="EMBL" id="BAY99928.1"/>
    </source>
</evidence>
<keyword evidence="1" id="KW-0472">Membrane</keyword>
<feature type="transmembrane region" description="Helical" evidence="1">
    <location>
        <begin position="7"/>
        <end position="26"/>
    </location>
</feature>
<reference evidence="2 3" key="1">
    <citation type="submission" date="2017-06" db="EMBL/GenBank/DDBJ databases">
        <title>Genome sequencing of cyanobaciteial culture collection at National Institute for Environmental Studies (NIES).</title>
        <authorList>
            <person name="Hirose Y."/>
            <person name="Shimura Y."/>
            <person name="Fujisawa T."/>
            <person name="Nakamura Y."/>
            <person name="Kawachi M."/>
        </authorList>
    </citation>
    <scope>NUCLEOTIDE SEQUENCE [LARGE SCALE GENOMIC DNA]</scope>
    <source>
        <strain evidence="2 3">NIES-37</strain>
    </source>
</reference>
<dbReference type="EMBL" id="AP018248">
    <property type="protein sequence ID" value="BAY99928.1"/>
    <property type="molecule type" value="Genomic_DNA"/>
</dbReference>
<gene>
    <name evidence="2" type="ORF">NIES37_39110</name>
</gene>
<dbReference type="KEGG" id="ttq:NIES37_39110"/>
<name>A0A1Z4N2G2_9CYAN</name>
<keyword evidence="3" id="KW-1185">Reference proteome</keyword>
<keyword evidence="1" id="KW-0812">Transmembrane</keyword>
<sequence length="67" mass="7743">MYKFIKNFLLGVLIGSNLLTPLAMLLGNIEGFKVGLIIYFLSSLLVQELNPRSRSFKRENSQYQEYL</sequence>
<evidence type="ECO:0000256" key="1">
    <source>
        <dbReference type="SAM" id="Phobius"/>
    </source>
</evidence>